<evidence type="ECO:0000313" key="2">
    <source>
        <dbReference type="Proteomes" id="UP000004371"/>
    </source>
</evidence>
<dbReference type="RefSeq" id="WP_006877616.1">
    <property type="nucleotide sequence ID" value="NZ_AEVS01000008.1"/>
</dbReference>
<proteinExistence type="predicted"/>
<name>E8LP54_9VIBR</name>
<organism evidence="1 2">
    <name type="scientific">Vibrio brasiliensis LMG 20546</name>
    <dbReference type="NCBI Taxonomy" id="945543"/>
    <lineage>
        <taxon>Bacteria</taxon>
        <taxon>Pseudomonadati</taxon>
        <taxon>Pseudomonadota</taxon>
        <taxon>Gammaproteobacteria</taxon>
        <taxon>Vibrionales</taxon>
        <taxon>Vibrionaceae</taxon>
        <taxon>Vibrio</taxon>
        <taxon>Vibrio oreintalis group</taxon>
    </lineage>
</organism>
<protein>
    <submittedName>
        <fullName evidence="1">Uncharacterized protein</fullName>
    </submittedName>
</protein>
<gene>
    <name evidence="1" type="ORF">VIBR0546_12797</name>
</gene>
<reference evidence="1 2" key="1">
    <citation type="journal article" date="2012" name="Int. J. Syst. Evol. Microbiol.">
        <title>Vibrio caribbeanicus sp. nov., isolated from the marine sponge Scleritoderma cyanea.</title>
        <authorList>
            <person name="Hoffmann M."/>
            <person name="Monday S.R."/>
            <person name="Allard M.W."/>
            <person name="Strain E.A."/>
            <person name="Whittaker P."/>
            <person name="Naum M."/>
            <person name="McCarthy P.J."/>
            <person name="Lopez J.V."/>
            <person name="Fischer M."/>
            <person name="Brown E.W."/>
        </authorList>
    </citation>
    <scope>NUCLEOTIDE SEQUENCE [LARGE SCALE GENOMIC DNA]</scope>
    <source>
        <strain evidence="1 2">LMG 20546</strain>
    </source>
</reference>
<dbReference type="Proteomes" id="UP000004371">
    <property type="component" value="Unassembled WGS sequence"/>
</dbReference>
<dbReference type="OrthoDB" id="5917768at2"/>
<sequence length="61" mass="7184">MFTIEGVCDWCKKPNMLTKHDYVDGKCHHSCKECNDLATLDVRQFNIAELQQRERQLSSLR</sequence>
<comment type="caution">
    <text evidence="1">The sequence shown here is derived from an EMBL/GenBank/DDBJ whole genome shotgun (WGS) entry which is preliminary data.</text>
</comment>
<keyword evidence="2" id="KW-1185">Reference proteome</keyword>
<dbReference type="eggNOG" id="ENOG5031NMK">
    <property type="taxonomic scope" value="Bacteria"/>
</dbReference>
<accession>E8LP54</accession>
<evidence type="ECO:0000313" key="1">
    <source>
        <dbReference type="EMBL" id="EGA67516.1"/>
    </source>
</evidence>
<dbReference type="AlphaFoldDB" id="E8LP54"/>
<dbReference type="EMBL" id="AEVS01000008">
    <property type="protein sequence ID" value="EGA67516.1"/>
    <property type="molecule type" value="Genomic_DNA"/>
</dbReference>